<keyword evidence="10 13" id="KW-0511">Multifunctional enzyme</keyword>
<evidence type="ECO:0000256" key="9">
    <source>
        <dbReference type="ARBA" id="ARBA00023160"/>
    </source>
</evidence>
<comment type="caution">
    <text evidence="16">The sequence shown here is derived from an EMBL/GenBank/DDBJ whole genome shotgun (WGS) entry which is preliminary data.</text>
</comment>
<keyword evidence="9 13" id="KW-0275">Fatty acid biosynthesis</keyword>
<comment type="pathway">
    <text evidence="1 13">Lipid metabolism; fatty acid biosynthesis.</text>
</comment>
<dbReference type="UniPathway" id="UPA00094"/>
<comment type="function">
    <text evidence="13">Catalyzes the condensation reaction of fatty acid synthesis by the addition to an acyl acceptor of two carbons from malonyl-ACP. Catalyzes the first condensation reaction which initiates fatty acid synthesis and may therefore play a role in governing the total rate of fatty acid production. Possesses both acetoacetyl-ACP synthase and acetyl transacylase activities. Its substrate specificity determines the biosynthesis of branched-chain and/or straight-chain of fatty acids.</text>
</comment>
<dbReference type="GO" id="GO:0005737">
    <property type="term" value="C:cytoplasm"/>
    <property type="evidence" value="ECO:0007669"/>
    <property type="project" value="UniProtKB-SubCell"/>
</dbReference>
<dbReference type="Proteomes" id="UP000471298">
    <property type="component" value="Unassembled WGS sequence"/>
</dbReference>
<dbReference type="GO" id="GO:0004315">
    <property type="term" value="F:3-oxoacyl-[acyl-carrier-protein] synthase activity"/>
    <property type="evidence" value="ECO:0007669"/>
    <property type="project" value="InterPro"/>
</dbReference>
<gene>
    <name evidence="13 16" type="primary">fabH</name>
    <name evidence="16" type="ORF">GCU85_08945</name>
</gene>
<evidence type="ECO:0000256" key="4">
    <source>
        <dbReference type="ARBA" id="ARBA00022490"/>
    </source>
</evidence>
<dbReference type="InterPro" id="IPR013751">
    <property type="entry name" value="ACP_syn_III_N"/>
</dbReference>
<evidence type="ECO:0000259" key="15">
    <source>
        <dbReference type="Pfam" id="PF08545"/>
    </source>
</evidence>
<organism evidence="16 17">
    <name type="scientific">Ostreibacterium oceani</name>
    <dbReference type="NCBI Taxonomy" id="2654998"/>
    <lineage>
        <taxon>Bacteria</taxon>
        <taxon>Pseudomonadati</taxon>
        <taxon>Pseudomonadota</taxon>
        <taxon>Gammaproteobacteria</taxon>
        <taxon>Cardiobacteriales</taxon>
        <taxon>Ostreibacteriaceae</taxon>
        <taxon>Ostreibacterium</taxon>
    </lineage>
</organism>
<evidence type="ECO:0000256" key="6">
    <source>
        <dbReference type="ARBA" id="ARBA00022679"/>
    </source>
</evidence>
<sequence>MTTRSYIQGTGSYLPKTIVTNEDLSKTLDTSDEWIVSRTGISQRHIAGDNESTSDMAEHAARLAIADAGLTPDAIDLIIVATTTPTHIFPSCASGLQKRLGTQVCPAFDVQAVCSGFIYALDIADKYIKTNQAKHALVVGSETMSKILNWSDRNTCVLFGDGAGAVVLSASESEEGLISSKLYADGAFKELLWVPNGVSYQHSDERIDDYIQMSGSEVFKVAVSKLRDLVEQVTAGTDYGSHQIDKLVPHQANIRIIKAVAEKLHLPMEKVVSTVALHANTSAASIPLALDCAVKAKQIKRGDLLFMEAFGGGFTWGGALLRF</sequence>
<evidence type="ECO:0000256" key="5">
    <source>
        <dbReference type="ARBA" id="ARBA00022516"/>
    </source>
</evidence>
<comment type="domain">
    <text evidence="13">The last Arg residue of the ACP-binding site is essential for the weak association between ACP/AcpP and FabH.</text>
</comment>
<dbReference type="GO" id="GO:0006633">
    <property type="term" value="P:fatty acid biosynthetic process"/>
    <property type="evidence" value="ECO:0007669"/>
    <property type="project" value="UniProtKB-UniRule"/>
</dbReference>
<dbReference type="InterPro" id="IPR016039">
    <property type="entry name" value="Thiolase-like"/>
</dbReference>
<evidence type="ECO:0000256" key="7">
    <source>
        <dbReference type="ARBA" id="ARBA00022832"/>
    </source>
</evidence>
<dbReference type="Pfam" id="PF08541">
    <property type="entry name" value="ACP_syn_III_C"/>
    <property type="match status" value="1"/>
</dbReference>
<evidence type="ECO:0000259" key="14">
    <source>
        <dbReference type="Pfam" id="PF08541"/>
    </source>
</evidence>
<dbReference type="Gene3D" id="3.40.47.10">
    <property type="match status" value="1"/>
</dbReference>
<feature type="region of interest" description="ACP-binding" evidence="13">
    <location>
        <begin position="251"/>
        <end position="255"/>
    </location>
</feature>
<evidence type="ECO:0000256" key="10">
    <source>
        <dbReference type="ARBA" id="ARBA00023268"/>
    </source>
</evidence>
<dbReference type="NCBIfam" id="NF006829">
    <property type="entry name" value="PRK09352.1"/>
    <property type="match status" value="1"/>
</dbReference>
<reference evidence="16 17" key="1">
    <citation type="submission" date="2019-10" db="EMBL/GenBank/DDBJ databases">
        <title>Cardiobacteriales fam. a chemoheterotrophic member of the order Cardiobacteriales, and proposal of Cardiobacteriales fam. nov.</title>
        <authorList>
            <person name="Wang C."/>
        </authorList>
    </citation>
    <scope>NUCLEOTIDE SEQUENCE [LARGE SCALE GENOMIC DNA]</scope>
    <source>
        <strain evidence="16 17">ML27</strain>
    </source>
</reference>
<keyword evidence="8 13" id="KW-0443">Lipid metabolism</keyword>
<dbReference type="HAMAP" id="MF_01815">
    <property type="entry name" value="FabH"/>
    <property type="match status" value="1"/>
</dbReference>
<evidence type="ECO:0000313" key="16">
    <source>
        <dbReference type="EMBL" id="MPV86850.1"/>
    </source>
</evidence>
<dbReference type="InterPro" id="IPR013747">
    <property type="entry name" value="ACP_syn_III_C"/>
</dbReference>
<comment type="similarity">
    <text evidence="2 13">Belongs to the thiolase-like superfamily. FabH family.</text>
</comment>
<evidence type="ECO:0000313" key="17">
    <source>
        <dbReference type="Proteomes" id="UP000471298"/>
    </source>
</evidence>
<proteinExistence type="inferred from homology"/>
<dbReference type="Pfam" id="PF08545">
    <property type="entry name" value="ACP_syn_III"/>
    <property type="match status" value="1"/>
</dbReference>
<dbReference type="AlphaFoldDB" id="A0A6N7EZ67"/>
<comment type="subunit">
    <text evidence="13">Homodimer.</text>
</comment>
<dbReference type="CDD" id="cd00830">
    <property type="entry name" value="KAS_III"/>
    <property type="match status" value="1"/>
</dbReference>
<evidence type="ECO:0000256" key="3">
    <source>
        <dbReference type="ARBA" id="ARBA00012333"/>
    </source>
</evidence>
<feature type="domain" description="Beta-ketoacyl-[acyl-carrier-protein] synthase III C-terminal" evidence="14">
    <location>
        <begin position="239"/>
        <end position="322"/>
    </location>
</feature>
<feature type="active site" evidence="13">
    <location>
        <position position="250"/>
    </location>
</feature>
<dbReference type="PANTHER" id="PTHR34069:SF2">
    <property type="entry name" value="BETA-KETOACYL-[ACYL-CARRIER-PROTEIN] SYNTHASE III"/>
    <property type="match status" value="1"/>
</dbReference>
<dbReference type="GO" id="GO:0033818">
    <property type="term" value="F:beta-ketoacyl-acyl-carrier-protein synthase III activity"/>
    <property type="evidence" value="ECO:0007669"/>
    <property type="project" value="UniProtKB-UniRule"/>
</dbReference>
<comment type="catalytic activity">
    <reaction evidence="12">
        <text>malonyl-[ACP] + acetyl-CoA + H(+) = 3-oxobutanoyl-[ACP] + CO2 + CoA</text>
        <dbReference type="Rhea" id="RHEA:12080"/>
        <dbReference type="Rhea" id="RHEA-COMP:9623"/>
        <dbReference type="Rhea" id="RHEA-COMP:9625"/>
        <dbReference type="ChEBI" id="CHEBI:15378"/>
        <dbReference type="ChEBI" id="CHEBI:16526"/>
        <dbReference type="ChEBI" id="CHEBI:57287"/>
        <dbReference type="ChEBI" id="CHEBI:57288"/>
        <dbReference type="ChEBI" id="CHEBI:78449"/>
        <dbReference type="ChEBI" id="CHEBI:78450"/>
        <dbReference type="EC" id="2.3.1.180"/>
    </reaction>
    <physiologicalReaction direction="left-to-right" evidence="12">
        <dbReference type="Rhea" id="RHEA:12081"/>
    </physiologicalReaction>
</comment>
<dbReference type="FunFam" id="3.40.47.10:FF:000004">
    <property type="entry name" value="3-oxoacyl-[acyl-carrier-protein] synthase 3"/>
    <property type="match status" value="1"/>
</dbReference>
<dbReference type="EC" id="2.3.1.180" evidence="3 13"/>
<dbReference type="EMBL" id="WHNW01000012">
    <property type="protein sequence ID" value="MPV86850.1"/>
    <property type="molecule type" value="Genomic_DNA"/>
</dbReference>
<evidence type="ECO:0000256" key="11">
    <source>
        <dbReference type="ARBA" id="ARBA00023315"/>
    </source>
</evidence>
<feature type="active site" evidence="13">
    <location>
        <position position="114"/>
    </location>
</feature>
<evidence type="ECO:0000256" key="1">
    <source>
        <dbReference type="ARBA" id="ARBA00005194"/>
    </source>
</evidence>
<feature type="domain" description="Beta-ketoacyl-[acyl-carrier-protein] synthase III N-terminal" evidence="15">
    <location>
        <begin position="108"/>
        <end position="186"/>
    </location>
</feature>
<dbReference type="InterPro" id="IPR004655">
    <property type="entry name" value="FabH"/>
</dbReference>
<dbReference type="PANTHER" id="PTHR34069">
    <property type="entry name" value="3-OXOACYL-[ACYL-CARRIER-PROTEIN] SYNTHASE 3"/>
    <property type="match status" value="1"/>
</dbReference>
<evidence type="ECO:0000256" key="12">
    <source>
        <dbReference type="ARBA" id="ARBA00051096"/>
    </source>
</evidence>
<dbReference type="InParanoid" id="A0A6N7EZ67"/>
<keyword evidence="17" id="KW-1185">Reference proteome</keyword>
<evidence type="ECO:0000256" key="2">
    <source>
        <dbReference type="ARBA" id="ARBA00008642"/>
    </source>
</evidence>
<keyword evidence="11 13" id="KW-0012">Acyltransferase</keyword>
<accession>A0A6N7EZ67</accession>
<comment type="subcellular location">
    <subcellularLocation>
        <location evidence="13">Cytoplasm</location>
    </subcellularLocation>
</comment>
<keyword evidence="5 13" id="KW-0444">Lipid biosynthesis</keyword>
<keyword evidence="4 13" id="KW-0963">Cytoplasm</keyword>
<evidence type="ECO:0000256" key="8">
    <source>
        <dbReference type="ARBA" id="ARBA00023098"/>
    </source>
</evidence>
<keyword evidence="6 13" id="KW-0808">Transferase</keyword>
<feature type="active site" evidence="13">
    <location>
        <position position="280"/>
    </location>
</feature>
<keyword evidence="7 13" id="KW-0276">Fatty acid metabolism</keyword>
<evidence type="ECO:0000256" key="13">
    <source>
        <dbReference type="HAMAP-Rule" id="MF_01815"/>
    </source>
</evidence>
<protein>
    <recommendedName>
        <fullName evidence="3 13">Beta-ketoacyl-[acyl-carrier-protein] synthase III</fullName>
        <shortName evidence="13">Beta-ketoacyl-ACP synthase III</shortName>
        <shortName evidence="13">KAS III</shortName>
        <ecNumber evidence="3 13">2.3.1.180</ecNumber>
    </recommendedName>
    <alternativeName>
        <fullName evidence="13">3-oxoacyl-[acyl-carrier-protein] synthase 3</fullName>
    </alternativeName>
    <alternativeName>
        <fullName evidence="13">3-oxoacyl-[acyl-carrier-protein] synthase III</fullName>
    </alternativeName>
</protein>
<dbReference type="GO" id="GO:0044550">
    <property type="term" value="P:secondary metabolite biosynthetic process"/>
    <property type="evidence" value="ECO:0007669"/>
    <property type="project" value="TreeGrafter"/>
</dbReference>
<dbReference type="RefSeq" id="WP_152810837.1">
    <property type="nucleotide sequence ID" value="NZ_WHNW01000012.1"/>
</dbReference>
<name>A0A6N7EZ67_9GAMM</name>
<dbReference type="NCBIfam" id="TIGR00747">
    <property type="entry name" value="fabH"/>
    <property type="match status" value="1"/>
</dbReference>
<dbReference type="FunCoup" id="A0A6N7EZ67">
    <property type="interactions" value="471"/>
</dbReference>
<dbReference type="SUPFAM" id="SSF53901">
    <property type="entry name" value="Thiolase-like"/>
    <property type="match status" value="1"/>
</dbReference>